<feature type="region of interest" description="Disordered" evidence="1">
    <location>
        <begin position="181"/>
        <end position="200"/>
    </location>
</feature>
<evidence type="ECO:0000313" key="4">
    <source>
        <dbReference type="Proteomes" id="UP001307849"/>
    </source>
</evidence>
<evidence type="ECO:0000313" key="3">
    <source>
        <dbReference type="EMBL" id="KAK6518275.1"/>
    </source>
</evidence>
<keyword evidence="4" id="KW-1185">Reference proteome</keyword>
<evidence type="ECO:0000256" key="2">
    <source>
        <dbReference type="SAM" id="Phobius"/>
    </source>
</evidence>
<dbReference type="AlphaFoldDB" id="A0AAN8RW07"/>
<keyword evidence="2" id="KW-1133">Transmembrane helix</keyword>
<keyword evidence="2" id="KW-0812">Transmembrane</keyword>
<reference evidence="3 4" key="1">
    <citation type="submission" date="2019-10" db="EMBL/GenBank/DDBJ databases">
        <authorList>
            <person name="Palmer J.M."/>
        </authorList>
    </citation>
    <scope>NUCLEOTIDE SEQUENCE [LARGE SCALE GENOMIC DNA]</scope>
    <source>
        <strain evidence="3 4">TWF506</strain>
    </source>
</reference>
<dbReference type="Proteomes" id="UP001307849">
    <property type="component" value="Unassembled WGS sequence"/>
</dbReference>
<feature type="compositionally biased region" description="Basic and acidic residues" evidence="1">
    <location>
        <begin position="275"/>
        <end position="296"/>
    </location>
</feature>
<feature type="compositionally biased region" description="Polar residues" evidence="1">
    <location>
        <begin position="26"/>
        <end position="36"/>
    </location>
</feature>
<feature type="region of interest" description="Disordered" evidence="1">
    <location>
        <begin position="1"/>
        <end position="68"/>
    </location>
</feature>
<evidence type="ECO:0000256" key="1">
    <source>
        <dbReference type="SAM" id="MobiDB-lite"/>
    </source>
</evidence>
<name>A0AAN8RW07_9PEZI</name>
<protein>
    <submittedName>
        <fullName evidence="3">Uncharacterized protein</fullName>
    </submittedName>
</protein>
<accession>A0AAN8RW07</accession>
<comment type="caution">
    <text evidence="3">The sequence shown here is derived from an EMBL/GenBank/DDBJ whole genome shotgun (WGS) entry which is preliminary data.</text>
</comment>
<keyword evidence="2" id="KW-0472">Membrane</keyword>
<gene>
    <name evidence="3" type="ORF">TWF506_005435</name>
</gene>
<proteinExistence type="predicted"/>
<sequence length="332" mass="37715">MSFQKSTTDGRHSRREGGSSRHNKPYSANSQPSSQRPIPGSWDIPSAAGQSGHSRPPPPPSDSRLRLINERPPGFPRHYLTSYQIQQYLLEDYDTPLMCFYHLVDALDAALRHIPCPVSFDIKAEHLPRLEAKWCQDISAILHRIMDPGTLEFLESKFTKEMGYFIFCLAQNCWDVIPDPESSSATGTQARDGSPQRPTGAKEYVLLDHDDTHNTGTYTTFRIGFIPREPHITSSGGRSRAYFDTSAPRREKDYKKTFDDCDWSIPSTTTASTEAEDKNYHNDRDNVGDRNHQVEKHDEPTNIFGITETQVWLIIFMVIGLGVAYVYDSWLN</sequence>
<feature type="compositionally biased region" description="Basic and acidic residues" evidence="1">
    <location>
        <begin position="8"/>
        <end position="19"/>
    </location>
</feature>
<dbReference type="EMBL" id="JAVHJM010000002">
    <property type="protein sequence ID" value="KAK6518275.1"/>
    <property type="molecule type" value="Genomic_DNA"/>
</dbReference>
<feature type="region of interest" description="Disordered" evidence="1">
    <location>
        <begin position="268"/>
        <end position="296"/>
    </location>
</feature>
<feature type="transmembrane region" description="Helical" evidence="2">
    <location>
        <begin position="310"/>
        <end position="327"/>
    </location>
</feature>
<organism evidence="3 4">
    <name type="scientific">Arthrobotrys conoides</name>
    <dbReference type="NCBI Taxonomy" id="74498"/>
    <lineage>
        <taxon>Eukaryota</taxon>
        <taxon>Fungi</taxon>
        <taxon>Dikarya</taxon>
        <taxon>Ascomycota</taxon>
        <taxon>Pezizomycotina</taxon>
        <taxon>Orbiliomycetes</taxon>
        <taxon>Orbiliales</taxon>
        <taxon>Orbiliaceae</taxon>
        <taxon>Arthrobotrys</taxon>
    </lineage>
</organism>
<feature type="compositionally biased region" description="Polar residues" evidence="1">
    <location>
        <begin position="181"/>
        <end position="191"/>
    </location>
</feature>